<comment type="caution">
    <text evidence="1">The sequence shown here is derived from an EMBL/GenBank/DDBJ whole genome shotgun (WGS) entry which is preliminary data.</text>
</comment>
<evidence type="ECO:0000313" key="1">
    <source>
        <dbReference type="EMBL" id="KAL0936225.1"/>
    </source>
</evidence>
<dbReference type="EMBL" id="VUJX02000005">
    <property type="protein sequence ID" value="KAL0936225.1"/>
    <property type="molecule type" value="Genomic_DNA"/>
</dbReference>
<keyword evidence="2" id="KW-1185">Reference proteome</keyword>
<evidence type="ECO:0000313" key="2">
    <source>
        <dbReference type="Proteomes" id="UP000805649"/>
    </source>
</evidence>
<gene>
    <name evidence="1" type="ORF">CTRU02_208440</name>
</gene>
<name>A0ACC3YWB6_COLTU</name>
<sequence>MDLKPTMLRPCGDMEKYSTSRHSLGLYNGVSIAGRYAVPPGTDINSLKAILQHAVAQVVLEQPMMRIGIVDEDKQNPSFVHVPSINIAEHTQWFGASSPEEVDANLCKHFSFQHGQSWSDIEHRPPWKIAVLPIQGSQKTPAEVEIVYSFHHAINDGVSGSIFHSRLLETLKSPIKHLAGFDGKKLEVSEPPTLPPPQNELVNSRISWPFFLATLWDAFGPSWLKNKPAVLPWKARPYGISLSNNTSTYLIRIPTPVAKKLLAAARAHSLTLSPLLHALIVASLSRRLSATEAPAFEPCTPISLRRYVPAAAAFDTKKQMLVLVSTADHPVSSSLVTKLRDSSGPDRESAVWEVAASVKASMNDKLASLPNDDQGAMLKYVSDFHDFFRKKDGGERGSSWEISNVGALNGGSDDDSWRLTRAMFSQSASIFGPGFSANIAGIAGGEITITLCWNVSVVDNALMEGLAKDLEVLIPEVANGSPLSL</sequence>
<accession>A0ACC3YWB6</accession>
<organism evidence="1 2">
    <name type="scientific">Colletotrichum truncatum</name>
    <name type="common">Anthracnose fungus</name>
    <name type="synonym">Colletotrichum capsici</name>
    <dbReference type="NCBI Taxonomy" id="5467"/>
    <lineage>
        <taxon>Eukaryota</taxon>
        <taxon>Fungi</taxon>
        <taxon>Dikarya</taxon>
        <taxon>Ascomycota</taxon>
        <taxon>Pezizomycotina</taxon>
        <taxon>Sordariomycetes</taxon>
        <taxon>Hypocreomycetidae</taxon>
        <taxon>Glomerellales</taxon>
        <taxon>Glomerellaceae</taxon>
        <taxon>Colletotrichum</taxon>
        <taxon>Colletotrichum truncatum species complex</taxon>
    </lineage>
</organism>
<dbReference type="Proteomes" id="UP000805649">
    <property type="component" value="Unassembled WGS sequence"/>
</dbReference>
<protein>
    <submittedName>
        <fullName evidence="1">Uncharacterized protein</fullName>
    </submittedName>
</protein>
<reference evidence="1 2" key="1">
    <citation type="journal article" date="2020" name="Phytopathology">
        <title>Genome Sequence Resources of Colletotrichum truncatum, C. plurivorum, C. musicola, and C. sojae: Four Species Pathogenic to Soybean (Glycine max).</title>
        <authorList>
            <person name="Rogerio F."/>
            <person name="Boufleur T.R."/>
            <person name="Ciampi-Guillardi M."/>
            <person name="Sukno S.A."/>
            <person name="Thon M.R."/>
            <person name="Massola Junior N.S."/>
            <person name="Baroncelli R."/>
        </authorList>
    </citation>
    <scope>NUCLEOTIDE SEQUENCE [LARGE SCALE GENOMIC DNA]</scope>
    <source>
        <strain evidence="1 2">CMES1059</strain>
    </source>
</reference>
<proteinExistence type="predicted"/>